<protein>
    <submittedName>
        <fullName evidence="1">V8-like Glu-specific endopeptidase</fullName>
    </submittedName>
</protein>
<dbReference type="RefSeq" id="WP_354433677.1">
    <property type="nucleotide sequence ID" value="NZ_JBEPLY010000004.1"/>
</dbReference>
<name>A0ABV2I9E2_9HYPH</name>
<keyword evidence="2" id="KW-1185">Reference proteome</keyword>
<dbReference type="Proteomes" id="UP001549164">
    <property type="component" value="Unassembled WGS sequence"/>
</dbReference>
<organism evidence="1 2">
    <name type="scientific">Martelella mangrovi</name>
    <dbReference type="NCBI Taxonomy" id="1397477"/>
    <lineage>
        <taxon>Bacteria</taxon>
        <taxon>Pseudomonadati</taxon>
        <taxon>Pseudomonadota</taxon>
        <taxon>Alphaproteobacteria</taxon>
        <taxon>Hyphomicrobiales</taxon>
        <taxon>Aurantimonadaceae</taxon>
        <taxon>Martelella</taxon>
    </lineage>
</organism>
<evidence type="ECO:0000313" key="2">
    <source>
        <dbReference type="Proteomes" id="UP001549164"/>
    </source>
</evidence>
<accession>A0ABV2I9E2</accession>
<proteinExistence type="predicted"/>
<dbReference type="SUPFAM" id="SSF50494">
    <property type="entry name" value="Trypsin-like serine proteases"/>
    <property type="match status" value="1"/>
</dbReference>
<dbReference type="EMBL" id="JBEPLY010000004">
    <property type="protein sequence ID" value="MET3599532.1"/>
    <property type="molecule type" value="Genomic_DNA"/>
</dbReference>
<sequence length="675" mass="72295">MARFLNGHCAWLDAVSSAKLRSVPVLFLAALMLLPVVTLADDARVITAEGNAYQAEFRHPMFDEDTAPASTVTLGWDSELTMGLDAGKPMVSARFRYELEDYLYALPTLGPGAFQLWSPTGSVPESAALPEAAPPVLPYAVKLIFRFRVPSQDAAIGLAQTVEAPGLPGAWASNQPQSPDWSDVFVWESGEAEGEPVPAATAEQIWNDGALQPDGVRIAGINWSTADLMAYLAENNMRNRSIATAEAVNRLLSGAARSFGYEVAAQLEDPAQFEEPAFRPAVPLELLRKFERLLSLPDSLKAGDPTAYDEARGDAAAIMALMEDDQASYEEMGPTRADLVADATVEPAQNGIQPVDGRATDNRSLAAIVTGIDQVVCSATVVGPRHVLTAAACVLDPETGEVIADRQVMPRIDLDDGYIPVSRRFIARAYLPVDAAPFGSAGAPESQVALVEVREPSERPPFAAETDEISFYRGEEAGAGDGRPVVQFHDAATGGLMMASGCAALEIEPGDLMPVNCTLPDGASGAGMRVASGIFGVYLSPGLGRYLGKTEVEAIEAIVMGSGSPFFRAIEANPRFAITFVLTNRCDVPIDYNLRYRAIEGDESGEFTDISGRIEGGVRRFVDLMTDNGVVYMRGTARDGDLVWDGGRVFDSGRHFGIRIDSWGDYFHALSCDGK</sequence>
<comment type="caution">
    <text evidence="1">The sequence shown here is derived from an EMBL/GenBank/DDBJ whole genome shotgun (WGS) entry which is preliminary data.</text>
</comment>
<dbReference type="Gene3D" id="2.40.10.10">
    <property type="entry name" value="Trypsin-like serine proteases"/>
    <property type="match status" value="1"/>
</dbReference>
<dbReference type="InterPro" id="IPR009003">
    <property type="entry name" value="Peptidase_S1_PA"/>
</dbReference>
<reference evidence="1 2" key="1">
    <citation type="submission" date="2024-06" db="EMBL/GenBank/DDBJ databases">
        <title>Genomic Encyclopedia of Type Strains, Phase IV (KMG-IV): sequencing the most valuable type-strain genomes for metagenomic binning, comparative biology and taxonomic classification.</title>
        <authorList>
            <person name="Goeker M."/>
        </authorList>
    </citation>
    <scope>NUCLEOTIDE SEQUENCE [LARGE SCALE GENOMIC DNA]</scope>
    <source>
        <strain evidence="1 2">DSM 28102</strain>
    </source>
</reference>
<evidence type="ECO:0000313" key="1">
    <source>
        <dbReference type="EMBL" id="MET3599532.1"/>
    </source>
</evidence>
<dbReference type="InterPro" id="IPR043504">
    <property type="entry name" value="Peptidase_S1_PA_chymotrypsin"/>
</dbReference>
<gene>
    <name evidence="1" type="ORF">ABID12_001471</name>
</gene>